<dbReference type="PROSITE" id="PS50887">
    <property type="entry name" value="GGDEF"/>
    <property type="match status" value="1"/>
</dbReference>
<sequence length="370" mass="40433">MPGEVTDFIQDFHATNVPWDARGAPERGATLTRILVRISRGALQEAHLESILQGICECLVSELPVAIASVILLDQANTHFIQEVYAGEMTASPLAADGYWPVSRGLAGRCVRSGKPQLVTDVSLDPDYVAGNSRARSEYLVPIRHGHRLHGVLNLESERTDFFTDETTAVFDAVADLVAGAIHFARMAGELQQANRRLEELSMIDGLTGIGNRRRFDRQLQEEWARMARQRRPLALLVIDADMFKALNDACGHLYGDECLRELARLCAGFAVERMGLAARFGGEELVLLLPGHDLVAATQVAENLRAAVASRGLLHPQSPVANHVTVSVGVAAWVPDIARPPERLIACADRALYAAKLEGRNRVQAQAEE</sequence>
<name>A0A941AT62_9GAMM</name>
<evidence type="ECO:0000259" key="4">
    <source>
        <dbReference type="PROSITE" id="PS50887"/>
    </source>
</evidence>
<gene>
    <name evidence="5" type="ORF">J5837_06120</name>
</gene>
<organism evidence="5 6">
    <name type="scientific">Pseudoxanthomonas helianthi</name>
    <dbReference type="NCBI Taxonomy" id="1453541"/>
    <lineage>
        <taxon>Bacteria</taxon>
        <taxon>Pseudomonadati</taxon>
        <taxon>Pseudomonadota</taxon>
        <taxon>Gammaproteobacteria</taxon>
        <taxon>Lysobacterales</taxon>
        <taxon>Lysobacteraceae</taxon>
        <taxon>Pseudoxanthomonas</taxon>
    </lineage>
</organism>
<proteinExistence type="predicted"/>
<dbReference type="CDD" id="cd01949">
    <property type="entry name" value="GGDEF"/>
    <property type="match status" value="1"/>
</dbReference>
<evidence type="ECO:0000256" key="1">
    <source>
        <dbReference type="ARBA" id="ARBA00001946"/>
    </source>
</evidence>
<dbReference type="GO" id="GO:0005886">
    <property type="term" value="C:plasma membrane"/>
    <property type="evidence" value="ECO:0007669"/>
    <property type="project" value="TreeGrafter"/>
</dbReference>
<keyword evidence="5" id="KW-0808">Transferase</keyword>
<dbReference type="InterPro" id="IPR029787">
    <property type="entry name" value="Nucleotide_cyclase"/>
</dbReference>
<dbReference type="SUPFAM" id="SSF55073">
    <property type="entry name" value="Nucleotide cyclase"/>
    <property type="match status" value="1"/>
</dbReference>
<dbReference type="InterPro" id="IPR029016">
    <property type="entry name" value="GAF-like_dom_sf"/>
</dbReference>
<dbReference type="PANTHER" id="PTHR45138">
    <property type="entry name" value="REGULATORY COMPONENTS OF SENSORY TRANSDUCTION SYSTEM"/>
    <property type="match status" value="1"/>
</dbReference>
<dbReference type="GO" id="GO:0043709">
    <property type="term" value="P:cell adhesion involved in single-species biofilm formation"/>
    <property type="evidence" value="ECO:0007669"/>
    <property type="project" value="TreeGrafter"/>
</dbReference>
<dbReference type="EMBL" id="JAGKTC010000001">
    <property type="protein sequence ID" value="MBP3984001.1"/>
    <property type="molecule type" value="Genomic_DNA"/>
</dbReference>
<reference evidence="5" key="1">
    <citation type="journal article" date="2016" name="Int. J. Syst. Evol. Microbiol.">
        <title>Pseudoxanthomonas helianthi sp. nov., isolated from roots of Jerusalem artichoke (Helianthus tuberosus).</title>
        <authorList>
            <person name="Kittiwongwattana C."/>
            <person name="Thawai C."/>
        </authorList>
    </citation>
    <scope>NUCLEOTIDE SEQUENCE</scope>
    <source>
        <strain evidence="5">110414</strain>
    </source>
</reference>
<dbReference type="InterPro" id="IPR043128">
    <property type="entry name" value="Rev_trsase/Diguanyl_cyclase"/>
</dbReference>
<dbReference type="GO" id="GO:0052621">
    <property type="term" value="F:diguanylate cyclase activity"/>
    <property type="evidence" value="ECO:0007669"/>
    <property type="project" value="UniProtKB-EC"/>
</dbReference>
<dbReference type="RefSeq" id="WP_210535803.1">
    <property type="nucleotide sequence ID" value="NZ_JAGKTC010000001.1"/>
</dbReference>
<dbReference type="FunFam" id="3.30.70.270:FF:000001">
    <property type="entry name" value="Diguanylate cyclase domain protein"/>
    <property type="match status" value="1"/>
</dbReference>
<evidence type="ECO:0000256" key="3">
    <source>
        <dbReference type="ARBA" id="ARBA00034247"/>
    </source>
</evidence>
<reference evidence="5" key="2">
    <citation type="submission" date="2021-03" db="EMBL/GenBank/DDBJ databases">
        <authorList>
            <person name="Cao W."/>
        </authorList>
    </citation>
    <scope>NUCLEOTIDE SEQUENCE</scope>
    <source>
        <strain evidence="5">110414</strain>
    </source>
</reference>
<dbReference type="Pfam" id="PF00990">
    <property type="entry name" value="GGDEF"/>
    <property type="match status" value="1"/>
</dbReference>
<dbReference type="Gene3D" id="3.30.450.40">
    <property type="match status" value="1"/>
</dbReference>
<dbReference type="SMART" id="SM00267">
    <property type="entry name" value="GGDEF"/>
    <property type="match status" value="1"/>
</dbReference>
<dbReference type="SMART" id="SM00065">
    <property type="entry name" value="GAF"/>
    <property type="match status" value="1"/>
</dbReference>
<dbReference type="InterPro" id="IPR050469">
    <property type="entry name" value="Diguanylate_Cyclase"/>
</dbReference>
<dbReference type="GO" id="GO:1902201">
    <property type="term" value="P:negative regulation of bacterial-type flagellum-dependent cell motility"/>
    <property type="evidence" value="ECO:0007669"/>
    <property type="project" value="TreeGrafter"/>
</dbReference>
<dbReference type="Gene3D" id="3.30.70.270">
    <property type="match status" value="1"/>
</dbReference>
<evidence type="ECO:0000256" key="2">
    <source>
        <dbReference type="ARBA" id="ARBA00012528"/>
    </source>
</evidence>
<dbReference type="PANTHER" id="PTHR45138:SF9">
    <property type="entry name" value="DIGUANYLATE CYCLASE DGCM-RELATED"/>
    <property type="match status" value="1"/>
</dbReference>
<keyword evidence="5" id="KW-0548">Nucleotidyltransferase</keyword>
<accession>A0A941AT62</accession>
<feature type="domain" description="GGDEF" evidence="4">
    <location>
        <begin position="232"/>
        <end position="369"/>
    </location>
</feature>
<dbReference type="InterPro" id="IPR003018">
    <property type="entry name" value="GAF"/>
</dbReference>
<comment type="cofactor">
    <cofactor evidence="1">
        <name>Mg(2+)</name>
        <dbReference type="ChEBI" id="CHEBI:18420"/>
    </cofactor>
</comment>
<comment type="catalytic activity">
    <reaction evidence="3">
        <text>2 GTP = 3',3'-c-di-GMP + 2 diphosphate</text>
        <dbReference type="Rhea" id="RHEA:24898"/>
        <dbReference type="ChEBI" id="CHEBI:33019"/>
        <dbReference type="ChEBI" id="CHEBI:37565"/>
        <dbReference type="ChEBI" id="CHEBI:58805"/>
        <dbReference type="EC" id="2.7.7.65"/>
    </reaction>
</comment>
<dbReference type="AlphaFoldDB" id="A0A941AT62"/>
<evidence type="ECO:0000313" key="5">
    <source>
        <dbReference type="EMBL" id="MBP3984001.1"/>
    </source>
</evidence>
<keyword evidence="6" id="KW-1185">Reference proteome</keyword>
<dbReference type="InterPro" id="IPR000160">
    <property type="entry name" value="GGDEF_dom"/>
</dbReference>
<dbReference type="Pfam" id="PF13185">
    <property type="entry name" value="GAF_2"/>
    <property type="match status" value="1"/>
</dbReference>
<dbReference type="NCBIfam" id="TIGR00254">
    <property type="entry name" value="GGDEF"/>
    <property type="match status" value="1"/>
</dbReference>
<protein>
    <recommendedName>
        <fullName evidence="2">diguanylate cyclase</fullName>
        <ecNumber evidence="2">2.7.7.65</ecNumber>
    </recommendedName>
</protein>
<dbReference type="EC" id="2.7.7.65" evidence="2"/>
<dbReference type="Proteomes" id="UP000673447">
    <property type="component" value="Unassembled WGS sequence"/>
</dbReference>
<evidence type="ECO:0000313" key="6">
    <source>
        <dbReference type="Proteomes" id="UP000673447"/>
    </source>
</evidence>
<dbReference type="SUPFAM" id="SSF55781">
    <property type="entry name" value="GAF domain-like"/>
    <property type="match status" value="1"/>
</dbReference>
<comment type="caution">
    <text evidence="5">The sequence shown here is derived from an EMBL/GenBank/DDBJ whole genome shotgun (WGS) entry which is preliminary data.</text>
</comment>